<dbReference type="InterPro" id="IPR014922">
    <property type="entry name" value="YdhG-like"/>
</dbReference>
<evidence type="ECO:0000313" key="3">
    <source>
        <dbReference type="Proteomes" id="UP001500469"/>
    </source>
</evidence>
<protein>
    <submittedName>
        <fullName evidence="2">DUF1801 domain-containing protein</fullName>
    </submittedName>
</protein>
<reference evidence="2 3" key="1">
    <citation type="journal article" date="2019" name="Int. J. Syst. Evol. Microbiol.">
        <title>The Global Catalogue of Microorganisms (GCM) 10K type strain sequencing project: providing services to taxonomists for standard genome sequencing and annotation.</title>
        <authorList>
            <consortium name="The Broad Institute Genomics Platform"/>
            <consortium name="The Broad Institute Genome Sequencing Center for Infectious Disease"/>
            <person name="Wu L."/>
            <person name="Ma J."/>
        </authorList>
    </citation>
    <scope>NUCLEOTIDE SEQUENCE [LARGE SCALE GENOMIC DNA]</scope>
    <source>
        <strain evidence="2 3">JCM 16112</strain>
    </source>
</reference>
<evidence type="ECO:0000259" key="1">
    <source>
        <dbReference type="Pfam" id="PF08818"/>
    </source>
</evidence>
<dbReference type="RefSeq" id="WP_343850243.1">
    <property type="nucleotide sequence ID" value="NZ_BAAAFI010000007.1"/>
</dbReference>
<keyword evidence="3" id="KW-1185">Reference proteome</keyword>
<organism evidence="2 3">
    <name type="scientific">Algoriphagus jejuensis</name>
    <dbReference type="NCBI Taxonomy" id="419934"/>
    <lineage>
        <taxon>Bacteria</taxon>
        <taxon>Pseudomonadati</taxon>
        <taxon>Bacteroidota</taxon>
        <taxon>Cytophagia</taxon>
        <taxon>Cytophagales</taxon>
        <taxon>Cyclobacteriaceae</taxon>
        <taxon>Algoriphagus</taxon>
    </lineage>
</organism>
<dbReference type="EMBL" id="BAAAFI010000007">
    <property type="protein sequence ID" value="GAA0878649.1"/>
    <property type="molecule type" value="Genomic_DNA"/>
</dbReference>
<gene>
    <name evidence="2" type="ORF">GCM10009119_16170</name>
</gene>
<proteinExistence type="predicted"/>
<dbReference type="Pfam" id="PF08818">
    <property type="entry name" value="DUF1801"/>
    <property type="match status" value="1"/>
</dbReference>
<feature type="domain" description="YdhG-like" evidence="1">
    <location>
        <begin position="21"/>
        <end position="110"/>
    </location>
</feature>
<sequence length="125" mass="14368">MMNPKPESVDQYFSWFTGEVRQRLELIRELLQREIPEATEVVSYSMPALKTTEVLVYYAVAKKHIGFYPTNSGVSEFKKELESYQTSKGAIQFPHDKPLPLGLIAEIAKFRFLEVQAKPGKKKKT</sequence>
<dbReference type="SUPFAM" id="SSF159888">
    <property type="entry name" value="YdhG-like"/>
    <property type="match status" value="1"/>
</dbReference>
<name>A0ABN1MZJ2_9BACT</name>
<accession>A0ABN1MZJ2</accession>
<dbReference type="Gene3D" id="3.90.1150.200">
    <property type="match status" value="1"/>
</dbReference>
<dbReference type="Proteomes" id="UP001500469">
    <property type="component" value="Unassembled WGS sequence"/>
</dbReference>
<evidence type="ECO:0000313" key="2">
    <source>
        <dbReference type="EMBL" id="GAA0878649.1"/>
    </source>
</evidence>
<comment type="caution">
    <text evidence="2">The sequence shown here is derived from an EMBL/GenBank/DDBJ whole genome shotgun (WGS) entry which is preliminary data.</text>
</comment>